<dbReference type="RefSeq" id="XP_052746500.1">
    <property type="nucleotide sequence ID" value="XM_052890540.1"/>
</dbReference>
<organism evidence="8 9">
    <name type="scientific">Bicyclus anynana</name>
    <name type="common">Squinting bush brown butterfly</name>
    <dbReference type="NCBI Taxonomy" id="110368"/>
    <lineage>
        <taxon>Eukaryota</taxon>
        <taxon>Metazoa</taxon>
        <taxon>Ecdysozoa</taxon>
        <taxon>Arthropoda</taxon>
        <taxon>Hexapoda</taxon>
        <taxon>Insecta</taxon>
        <taxon>Pterygota</taxon>
        <taxon>Neoptera</taxon>
        <taxon>Endopterygota</taxon>
        <taxon>Lepidoptera</taxon>
        <taxon>Glossata</taxon>
        <taxon>Ditrysia</taxon>
        <taxon>Papilionoidea</taxon>
        <taxon>Nymphalidae</taxon>
        <taxon>Satyrinae</taxon>
        <taxon>Satyrini</taxon>
        <taxon>Mycalesina</taxon>
        <taxon>Bicyclus</taxon>
    </lineage>
</organism>
<keyword evidence="5 6" id="KW-0326">Glycosidase</keyword>
<dbReference type="PANTHER" id="PTHR11607">
    <property type="entry name" value="ALPHA-MANNOSIDASE"/>
    <property type="match status" value="1"/>
</dbReference>
<dbReference type="CDD" id="cd10809">
    <property type="entry name" value="GH38N_AMII_GMII_SfManIII_like"/>
    <property type="match status" value="1"/>
</dbReference>
<dbReference type="EC" id="3.2.1.-" evidence="6"/>
<gene>
    <name evidence="9" type="primary">LOC112045511</name>
</gene>
<evidence type="ECO:0000313" key="9">
    <source>
        <dbReference type="RefSeq" id="XP_052746500.1"/>
    </source>
</evidence>
<name>A0ABM3M614_BICAN</name>
<keyword evidence="3 6" id="KW-0378">Hydrolase</keyword>
<comment type="similarity">
    <text evidence="1 6">Belongs to the glycosyl hydrolase 38 family.</text>
</comment>
<keyword evidence="4 6" id="KW-0862">Zinc</keyword>
<evidence type="ECO:0000256" key="6">
    <source>
        <dbReference type="RuleBase" id="RU361199"/>
    </source>
</evidence>
<dbReference type="InterPro" id="IPR011330">
    <property type="entry name" value="Glyco_hydro/deAcase_b/a-brl"/>
</dbReference>
<evidence type="ECO:0000256" key="4">
    <source>
        <dbReference type="ARBA" id="ARBA00022833"/>
    </source>
</evidence>
<dbReference type="InterPro" id="IPR011682">
    <property type="entry name" value="Glyco_hydro_38_C"/>
</dbReference>
<dbReference type="Proteomes" id="UP001652582">
    <property type="component" value="Chromosome Z"/>
</dbReference>
<dbReference type="InterPro" id="IPR028995">
    <property type="entry name" value="Glyco_hydro_57/38_cen_sf"/>
</dbReference>
<dbReference type="Gene3D" id="1.20.1270.50">
    <property type="entry name" value="Glycoside hydrolase family 38, central domain"/>
    <property type="match status" value="1"/>
</dbReference>
<dbReference type="Pfam" id="PF07748">
    <property type="entry name" value="Glyco_hydro_38C"/>
    <property type="match status" value="1"/>
</dbReference>
<evidence type="ECO:0000313" key="8">
    <source>
        <dbReference type="Proteomes" id="UP001652582"/>
    </source>
</evidence>
<keyword evidence="2 6" id="KW-0479">Metal-binding</keyword>
<comment type="cofactor">
    <cofactor evidence="6">
        <name>Zn(2+)</name>
        <dbReference type="ChEBI" id="CHEBI:29105"/>
    </cofactor>
    <text evidence="6">Binds 1 zinc ion per subunit.</text>
</comment>
<dbReference type="InterPro" id="IPR000602">
    <property type="entry name" value="Glyco_hydro_38_N"/>
</dbReference>
<dbReference type="Pfam" id="PF01074">
    <property type="entry name" value="Glyco_hydro_38N"/>
    <property type="match status" value="1"/>
</dbReference>
<dbReference type="Gene3D" id="2.70.98.30">
    <property type="entry name" value="Golgi alpha-mannosidase II, domain 4"/>
    <property type="match status" value="1"/>
</dbReference>
<dbReference type="InterPro" id="IPR027291">
    <property type="entry name" value="Glyco_hydro_38_N_sf"/>
</dbReference>
<dbReference type="SUPFAM" id="SSF88688">
    <property type="entry name" value="Families 57/38 glycoside transferase middle domain"/>
    <property type="match status" value="1"/>
</dbReference>
<evidence type="ECO:0000256" key="5">
    <source>
        <dbReference type="ARBA" id="ARBA00023295"/>
    </source>
</evidence>
<dbReference type="Gene3D" id="3.20.110.10">
    <property type="entry name" value="Glycoside hydrolase 38, N terminal domain"/>
    <property type="match status" value="1"/>
</dbReference>
<dbReference type="InterPro" id="IPR013780">
    <property type="entry name" value="Glyco_hydro_b"/>
</dbReference>
<evidence type="ECO:0000256" key="2">
    <source>
        <dbReference type="ARBA" id="ARBA00022723"/>
    </source>
</evidence>
<evidence type="ECO:0000259" key="7">
    <source>
        <dbReference type="SMART" id="SM00872"/>
    </source>
</evidence>
<dbReference type="InterPro" id="IPR037094">
    <property type="entry name" value="Glyco_hydro_38_cen_sf"/>
</dbReference>
<evidence type="ECO:0000256" key="1">
    <source>
        <dbReference type="ARBA" id="ARBA00009792"/>
    </source>
</evidence>
<evidence type="ECO:0000256" key="3">
    <source>
        <dbReference type="ARBA" id="ARBA00022801"/>
    </source>
</evidence>
<dbReference type="SUPFAM" id="SSF74650">
    <property type="entry name" value="Galactose mutarotase-like"/>
    <property type="match status" value="1"/>
</dbReference>
<dbReference type="SMART" id="SM00872">
    <property type="entry name" value="Alpha-mann_mid"/>
    <property type="match status" value="1"/>
</dbReference>
<reference evidence="9" key="1">
    <citation type="submission" date="2025-08" db="UniProtKB">
        <authorList>
            <consortium name="RefSeq"/>
        </authorList>
    </citation>
    <scope>IDENTIFICATION</scope>
</reference>
<accession>A0ABM3M614</accession>
<proteinExistence type="inferred from homology"/>
<dbReference type="InterPro" id="IPR050843">
    <property type="entry name" value="Glycosyl_Hydrlase_38"/>
</dbReference>
<feature type="domain" description="Glycoside hydrolase family 38 central" evidence="7">
    <location>
        <begin position="461"/>
        <end position="551"/>
    </location>
</feature>
<dbReference type="GeneID" id="112045511"/>
<dbReference type="InterPro" id="IPR015341">
    <property type="entry name" value="Glyco_hydro_38_cen"/>
</dbReference>
<dbReference type="PROSITE" id="PS51257">
    <property type="entry name" value="PROKAR_LIPOPROTEIN"/>
    <property type="match status" value="1"/>
</dbReference>
<dbReference type="Pfam" id="PF09261">
    <property type="entry name" value="Alpha-mann_mid"/>
    <property type="match status" value="1"/>
</dbReference>
<dbReference type="Gene3D" id="2.60.40.1180">
    <property type="entry name" value="Golgi alpha-mannosidase II"/>
    <property type="match status" value="1"/>
</dbReference>
<dbReference type="SUPFAM" id="SSF88713">
    <property type="entry name" value="Glycoside hydrolase/deacetylase"/>
    <property type="match status" value="1"/>
</dbReference>
<keyword evidence="8" id="KW-1185">Reference proteome</keyword>
<dbReference type="InterPro" id="IPR011013">
    <property type="entry name" value="Gal_mutarotase_sf_dom"/>
</dbReference>
<sequence>MNKMRALRQLRCRLPSTRLLALLLIVLACVIYCFYYNVSPISYPKPSKNAVSDNTGLGEVAYQRKSPNREQLGPQELEQCPLVREMEADIDTQVLYPSFEFQPSWLRSKEFWDKKFEDRYELLRMDRQRLKLKVIVVPHSHNDPGWLKTFEQYFETKTNHIINNIVHKLNQHLNMTFIWSEISFLHAWWERAHPVKRKSFKKLVIDGRLEITAGGWVMPDEACTHIYALVDQFIEGHNWVMTNLGVAPKTGWSIDPFGHGPTVPHLLEQSGLEGTIIQRIHYAWKQWLAQRQIEEFYWVTGWEHEEPSMIVHNMPFDIYSIKSTCGPHPAVCVGFDFRKIPGEYTEYTAKYEEITERNLPGKARALVEQYRRIGSLTPHNVVLVPLGDDFRYEHGVEFDAQYANYMKMFAYINSHSDLHAEVSFGTPADYFTAVRERHNDVPTLKGDFFVYSDIFSEGKPAYWSGYYTTRPYLKILARQFEHQLRSAEILFTLAWNSLAQGGHDGETCRRRLDKSYEQLVAARRSLGLFQHHDAITGTSKANVMSDYGTKIITSVYHCVRLQETALGALMLPEHAHAPQGVLQSETEWEAYGEPPRRLRVSLVDRKRVVVFNSLAEERVEVVTLRSNTTDVRVFDTRRREYVPSQVAPIVDVREDGRRVLSDLEFEVAFVATLPPLAAVTFALEEHVDTSRLCAVYCDGCDARSDGKPHRYPVQKMKPGDVQIENSALKLLVDRNSGLLRQVQRKDSRHRNVVEVQFGAYRSAQRHSGAYLFMPDYDDPEREDVLAEYTSGRADERIIILAGPVFTEISTAYLPFLVHTVRLYSVPGTPLERGVQIENLVDFESPPKNRETELFMRVQTDLQNGEVPEFYTDQNGFHYQKRVKVGKLGVEANYYPLTTMAWLQDERTRLTYVTDHAQGAAAYEPGRLEVMLDRRTLYDDHRGVGEGVVDNKPTLLRNWLLLEPLAPAPEPAYELPSRTAERLSRALNYPAGVFLVDSGEGEVAVRSHGAFSRGFPPALHVLNLRTVSEDAPEQAPSREAYLVLHRPGTSCSVGDASGASSRFTADSAFGNLRLANVTAVSLTGLRRRKSLAGLRDIELKPMELKTYRIRF</sequence>
<dbReference type="PANTHER" id="PTHR11607:SF70">
    <property type="entry name" value="ALPHA-MANNOSIDASE"/>
    <property type="match status" value="1"/>
</dbReference>
<protein>
    <recommendedName>
        <fullName evidence="6">Alpha-mannosidase</fullName>
        <ecNumber evidence="6">3.2.1.-</ecNumber>
    </recommendedName>
</protein>